<name>A0A9D9IHJ0_9BACT</name>
<dbReference type="Pfam" id="PF03321">
    <property type="entry name" value="GH3"/>
    <property type="match status" value="2"/>
</dbReference>
<evidence type="ECO:0000259" key="1">
    <source>
        <dbReference type="Pfam" id="PF23571"/>
    </source>
</evidence>
<gene>
    <name evidence="3" type="ORF">IAB81_04190</name>
</gene>
<dbReference type="PANTHER" id="PTHR31901">
    <property type="entry name" value="GH3 DOMAIN-CONTAINING PROTEIN"/>
    <property type="match status" value="1"/>
</dbReference>
<accession>A0A9D9IHJ0</accession>
<dbReference type="EMBL" id="JADIMA010000038">
    <property type="protein sequence ID" value="MBO8472808.1"/>
    <property type="molecule type" value="Genomic_DNA"/>
</dbReference>
<dbReference type="Pfam" id="PF23571">
    <property type="entry name" value="GH3_M"/>
    <property type="match status" value="1"/>
</dbReference>
<organism evidence="3 4">
    <name type="scientific">Candidatus Merdivivens pullicola</name>
    <dbReference type="NCBI Taxonomy" id="2840872"/>
    <lineage>
        <taxon>Bacteria</taxon>
        <taxon>Pseudomonadati</taxon>
        <taxon>Bacteroidota</taxon>
        <taxon>Bacteroidia</taxon>
        <taxon>Bacteroidales</taxon>
        <taxon>Muribaculaceae</taxon>
        <taxon>Muribaculaceae incertae sedis</taxon>
        <taxon>Candidatus Merdivivens</taxon>
    </lineage>
</organism>
<reference evidence="3" key="2">
    <citation type="journal article" date="2021" name="PeerJ">
        <title>Extensive microbial diversity within the chicken gut microbiome revealed by metagenomics and culture.</title>
        <authorList>
            <person name="Gilroy R."/>
            <person name="Ravi A."/>
            <person name="Getino M."/>
            <person name="Pursley I."/>
            <person name="Horton D.L."/>
            <person name="Alikhan N.F."/>
            <person name="Baker D."/>
            <person name="Gharbi K."/>
            <person name="Hall N."/>
            <person name="Watson M."/>
            <person name="Adriaenssens E.M."/>
            <person name="Foster-Nyarko E."/>
            <person name="Jarju S."/>
            <person name="Secka A."/>
            <person name="Antonio M."/>
            <person name="Oren A."/>
            <person name="Chaudhuri R.R."/>
            <person name="La Ragione R."/>
            <person name="Hildebrand F."/>
            <person name="Pallen M.J."/>
        </authorList>
    </citation>
    <scope>NUCLEOTIDE SEQUENCE</scope>
    <source>
        <strain evidence="3">B1-8020</strain>
    </source>
</reference>
<dbReference type="GO" id="GO:0005737">
    <property type="term" value="C:cytoplasm"/>
    <property type="evidence" value="ECO:0007669"/>
    <property type="project" value="TreeGrafter"/>
</dbReference>
<dbReference type="InterPro" id="IPR055378">
    <property type="entry name" value="GH3_C"/>
</dbReference>
<protein>
    <submittedName>
        <fullName evidence="3">GH3 auxin-responsive promoter family protein</fullName>
    </submittedName>
</protein>
<feature type="domain" description="GH3 middle" evidence="1">
    <location>
        <begin position="282"/>
        <end position="358"/>
    </location>
</feature>
<dbReference type="InterPro" id="IPR055377">
    <property type="entry name" value="GH3_M"/>
</dbReference>
<reference evidence="3" key="1">
    <citation type="submission" date="2020-10" db="EMBL/GenBank/DDBJ databases">
        <authorList>
            <person name="Gilroy R."/>
        </authorList>
    </citation>
    <scope>NUCLEOTIDE SEQUENCE</scope>
    <source>
        <strain evidence="3">B1-8020</strain>
    </source>
</reference>
<comment type="caution">
    <text evidence="3">The sequence shown here is derived from an EMBL/GenBank/DDBJ whole genome shotgun (WGS) entry which is preliminary data.</text>
</comment>
<dbReference type="Proteomes" id="UP000823604">
    <property type="component" value="Unassembled WGS sequence"/>
</dbReference>
<dbReference type="PANTHER" id="PTHR31901:SF9">
    <property type="entry name" value="GH3 DOMAIN-CONTAINING PROTEIN"/>
    <property type="match status" value="1"/>
</dbReference>
<dbReference type="Pfam" id="PF23572">
    <property type="entry name" value="GH3_C"/>
    <property type="match status" value="1"/>
</dbReference>
<sequence length="510" mass="58057">MLKELFKIYPQPHKAQRKVFDRLLEGGRDTFFGEKYRLDTIRGPEQFAHAVPLHDYDALEPYVRRLLDGEDYILWGQKCRFFAKSSGTSSSKSKFIPITPDNLKKCHLRGFKMMLASYLDSNPQSRMFFGKSLTIAGSLSQDGSRGIFTGDLSGVLMSNSPKAADFFRIPRRDIALISDFDEKISAINRFYRKANVTSLAGVPAWNLLMIERLLELNGLSNLCEMWPNMELYMHGGTGFGPYRETFKRLIPSDRMQYLENYNASEGYFAFQDDLSDPGMLLTLNNGVYYEFIPLQNLEKAQRDAALILAGESSRGKYCVFDTIETVRTGVDYAMVISTNAGLWRYLIGDCVRFVSLNPFKVVISGRTKLFINAFGEELMIGNTDRAIEVVSTRFGVRVREYTVAPVFLQAGGAHQWIVEFIGRQPDVEEFADALDKELQELNSDYEAKRTHTHTMERLRLTVVPESTFIRWMESVGKKGGQNKVPRLSNDRKIVDAILAFCNGGTDFDRR</sequence>
<dbReference type="GO" id="GO:0016881">
    <property type="term" value="F:acid-amino acid ligase activity"/>
    <property type="evidence" value="ECO:0007669"/>
    <property type="project" value="TreeGrafter"/>
</dbReference>
<evidence type="ECO:0000313" key="4">
    <source>
        <dbReference type="Proteomes" id="UP000823604"/>
    </source>
</evidence>
<evidence type="ECO:0000259" key="2">
    <source>
        <dbReference type="Pfam" id="PF23572"/>
    </source>
</evidence>
<evidence type="ECO:0000313" key="3">
    <source>
        <dbReference type="EMBL" id="MBO8472808.1"/>
    </source>
</evidence>
<dbReference type="InterPro" id="IPR004993">
    <property type="entry name" value="GH3"/>
</dbReference>
<proteinExistence type="predicted"/>
<feature type="domain" description="GH3 C-terminal" evidence="2">
    <location>
        <begin position="384"/>
        <end position="492"/>
    </location>
</feature>
<dbReference type="AlphaFoldDB" id="A0A9D9IHJ0"/>